<proteinExistence type="predicted"/>
<dbReference type="Proteomes" id="UP000178764">
    <property type="component" value="Unassembled WGS sequence"/>
</dbReference>
<comment type="caution">
    <text evidence="1">The sequence shown here is derived from an EMBL/GenBank/DDBJ whole genome shotgun (WGS) entry which is preliminary data.</text>
</comment>
<organism evidence="1 2">
    <name type="scientific">Candidatus Berkelbacteria bacterium RBG_13_40_8</name>
    <dbReference type="NCBI Taxonomy" id="1797467"/>
    <lineage>
        <taxon>Bacteria</taxon>
        <taxon>Candidatus Berkelbacteria</taxon>
    </lineage>
</organism>
<evidence type="ECO:0008006" key="3">
    <source>
        <dbReference type="Google" id="ProtNLM"/>
    </source>
</evidence>
<evidence type="ECO:0000313" key="2">
    <source>
        <dbReference type="Proteomes" id="UP000178764"/>
    </source>
</evidence>
<protein>
    <recommendedName>
        <fullName evidence="3">HNH nuclease domain-containing protein</fullName>
    </recommendedName>
</protein>
<evidence type="ECO:0000313" key="1">
    <source>
        <dbReference type="EMBL" id="OGD57042.1"/>
    </source>
</evidence>
<dbReference type="AlphaFoldDB" id="A0A1F5DPJ4"/>
<reference evidence="1 2" key="1">
    <citation type="journal article" date="2016" name="Nat. Commun.">
        <title>Thousands of microbial genomes shed light on interconnected biogeochemical processes in an aquifer system.</title>
        <authorList>
            <person name="Anantharaman K."/>
            <person name="Brown C.T."/>
            <person name="Hug L.A."/>
            <person name="Sharon I."/>
            <person name="Castelle C.J."/>
            <person name="Probst A.J."/>
            <person name="Thomas B.C."/>
            <person name="Singh A."/>
            <person name="Wilkins M.J."/>
            <person name="Karaoz U."/>
            <person name="Brodie E.L."/>
            <person name="Williams K.H."/>
            <person name="Hubbard S.S."/>
            <person name="Banfield J.F."/>
        </authorList>
    </citation>
    <scope>NUCLEOTIDE SEQUENCE [LARGE SCALE GENOMIC DNA]</scope>
</reference>
<sequence length="221" mass="26224">MNKFGISLKDEKIKRLLWCDRHCCLCRKSCGIDIEFAHLPGKEKSKDINDMVPVCSECHTKIGCYNPSHKKGTKYNIEELKARREQIYDTYTRELVPPIYYEITQNITQEIKRIWPDVGFSITHIGDLFPVKALIVAKIFLRNKFLRNCDKDGYYDGKKFWNLNPRMGYNGHFSIMEPVDKEDRLEIKVYVTIVDQYERSHELLPVSWVYRQEDNCWFTNP</sequence>
<dbReference type="EMBL" id="MEZT01000007">
    <property type="protein sequence ID" value="OGD57042.1"/>
    <property type="molecule type" value="Genomic_DNA"/>
</dbReference>
<gene>
    <name evidence="1" type="ORF">A2V71_00315</name>
</gene>
<accession>A0A1F5DPJ4</accession>
<name>A0A1F5DPJ4_9BACT</name>